<sequence length="291" mass="32556">MNRELLLVKTVLLMFCLFLVSCGGDGETESAPTKDDIIDSGPDGPVIPTSGHESATSYTGMSELWSDEFDGENLDEDNWNFQIGDNGWGNNELQNYKRENVSLKDGNLIIEAKVEGQGYTSSRINTTGKFTFKYGRVDVRAALPRGQGIWPAIWMLGENIETVGWPKCGEIDIMEMIGGSGRENTVHGTIHWDNAGSHANYGGNTILESGDFSDEFHVFSIVWDSEAITWYLDDKQYHVVDIIPSGLSEFHEDYHFLINMAVGGNWPGNPDNTTNFPQFFIVDYIRVFQED</sequence>
<feature type="region of interest" description="Disordered" evidence="2">
    <location>
        <begin position="29"/>
        <end position="57"/>
    </location>
</feature>
<dbReference type="GO" id="GO:0016787">
    <property type="term" value="F:hydrolase activity"/>
    <property type="evidence" value="ECO:0007669"/>
    <property type="project" value="UniProtKB-KW"/>
</dbReference>
<accession>A0ABU2Y6U1</accession>
<dbReference type="CDD" id="cd08023">
    <property type="entry name" value="GH16_laminarinase_like"/>
    <property type="match status" value="1"/>
</dbReference>
<dbReference type="Proteomes" id="UP001252186">
    <property type="component" value="Unassembled WGS sequence"/>
</dbReference>
<keyword evidence="3" id="KW-0732">Signal</keyword>
<feature type="signal peptide" evidence="3">
    <location>
        <begin position="1"/>
        <end position="23"/>
    </location>
</feature>
<dbReference type="PROSITE" id="PS51257">
    <property type="entry name" value="PROKAR_LIPOPROTEIN"/>
    <property type="match status" value="1"/>
</dbReference>
<keyword evidence="5" id="KW-0378">Hydrolase</keyword>
<feature type="chain" id="PRO_5045960909" evidence="3">
    <location>
        <begin position="24"/>
        <end position="291"/>
    </location>
</feature>
<dbReference type="Pfam" id="PF00722">
    <property type="entry name" value="Glyco_hydro_16"/>
    <property type="match status" value="1"/>
</dbReference>
<comment type="caution">
    <text evidence="5">The sequence shown here is derived from an EMBL/GenBank/DDBJ whole genome shotgun (WGS) entry which is preliminary data.</text>
</comment>
<dbReference type="InterPro" id="IPR013320">
    <property type="entry name" value="ConA-like_dom_sf"/>
</dbReference>
<evidence type="ECO:0000256" key="1">
    <source>
        <dbReference type="ARBA" id="ARBA00006865"/>
    </source>
</evidence>
<keyword evidence="6" id="KW-1185">Reference proteome</keyword>
<dbReference type="RefSeq" id="WP_311592698.1">
    <property type="nucleotide sequence ID" value="NZ_JAVRHV010000002.1"/>
</dbReference>
<gene>
    <name evidence="5" type="ORF">RM519_05855</name>
</gene>
<reference evidence="5 6" key="1">
    <citation type="submission" date="2023-09" db="EMBL/GenBank/DDBJ databases">
        <authorList>
            <person name="Rey-Velasco X."/>
        </authorList>
    </citation>
    <scope>NUCLEOTIDE SEQUENCE [LARGE SCALE GENOMIC DNA]</scope>
    <source>
        <strain evidence="5 6">P050</strain>
    </source>
</reference>
<evidence type="ECO:0000256" key="3">
    <source>
        <dbReference type="SAM" id="SignalP"/>
    </source>
</evidence>
<evidence type="ECO:0000313" key="5">
    <source>
        <dbReference type="EMBL" id="MDT0552763.1"/>
    </source>
</evidence>
<organism evidence="5 6">
    <name type="scientific">Urechidicola vernalis</name>
    <dbReference type="NCBI Taxonomy" id="3075600"/>
    <lineage>
        <taxon>Bacteria</taxon>
        <taxon>Pseudomonadati</taxon>
        <taxon>Bacteroidota</taxon>
        <taxon>Flavobacteriia</taxon>
        <taxon>Flavobacteriales</taxon>
        <taxon>Flavobacteriaceae</taxon>
        <taxon>Urechidicola</taxon>
    </lineage>
</organism>
<dbReference type="EMBL" id="JAVRHV010000002">
    <property type="protein sequence ID" value="MDT0552763.1"/>
    <property type="molecule type" value="Genomic_DNA"/>
</dbReference>
<evidence type="ECO:0000313" key="6">
    <source>
        <dbReference type="Proteomes" id="UP001252186"/>
    </source>
</evidence>
<dbReference type="InterPro" id="IPR050546">
    <property type="entry name" value="Glycosyl_Hydrlase_16"/>
</dbReference>
<comment type="similarity">
    <text evidence="1">Belongs to the glycosyl hydrolase 16 family.</text>
</comment>
<dbReference type="SUPFAM" id="SSF49899">
    <property type="entry name" value="Concanavalin A-like lectins/glucanases"/>
    <property type="match status" value="1"/>
</dbReference>
<dbReference type="PROSITE" id="PS51762">
    <property type="entry name" value="GH16_2"/>
    <property type="match status" value="1"/>
</dbReference>
<evidence type="ECO:0000256" key="2">
    <source>
        <dbReference type="SAM" id="MobiDB-lite"/>
    </source>
</evidence>
<feature type="domain" description="GH16" evidence="4">
    <location>
        <begin position="42"/>
        <end position="291"/>
    </location>
</feature>
<name>A0ABU2Y6U1_9FLAO</name>
<protein>
    <submittedName>
        <fullName evidence="5">Glycoside hydrolase family 16 protein</fullName>
    </submittedName>
</protein>
<dbReference type="InterPro" id="IPR000757">
    <property type="entry name" value="Beta-glucanase-like"/>
</dbReference>
<dbReference type="PANTHER" id="PTHR10963">
    <property type="entry name" value="GLYCOSYL HYDROLASE-RELATED"/>
    <property type="match status" value="1"/>
</dbReference>
<dbReference type="Gene3D" id="2.60.120.200">
    <property type="match status" value="1"/>
</dbReference>
<proteinExistence type="inferred from homology"/>
<evidence type="ECO:0000259" key="4">
    <source>
        <dbReference type="PROSITE" id="PS51762"/>
    </source>
</evidence>
<dbReference type="PANTHER" id="PTHR10963:SF55">
    <property type="entry name" value="GLYCOSIDE HYDROLASE FAMILY 16 PROTEIN"/>
    <property type="match status" value="1"/>
</dbReference>